<dbReference type="PANTHER" id="PTHR35317">
    <property type="entry name" value="OS04G0629600 PROTEIN"/>
    <property type="match status" value="1"/>
</dbReference>
<dbReference type="Pfam" id="PF14223">
    <property type="entry name" value="Retrotran_gag_2"/>
    <property type="match status" value="1"/>
</dbReference>
<dbReference type="AlphaFoldDB" id="A0A6A2X1I5"/>
<proteinExistence type="predicted"/>
<organism evidence="1 2">
    <name type="scientific">Hibiscus syriacus</name>
    <name type="common">Rose of Sharon</name>
    <dbReference type="NCBI Taxonomy" id="106335"/>
    <lineage>
        <taxon>Eukaryota</taxon>
        <taxon>Viridiplantae</taxon>
        <taxon>Streptophyta</taxon>
        <taxon>Embryophyta</taxon>
        <taxon>Tracheophyta</taxon>
        <taxon>Spermatophyta</taxon>
        <taxon>Magnoliopsida</taxon>
        <taxon>eudicotyledons</taxon>
        <taxon>Gunneridae</taxon>
        <taxon>Pentapetalae</taxon>
        <taxon>rosids</taxon>
        <taxon>malvids</taxon>
        <taxon>Malvales</taxon>
        <taxon>Malvaceae</taxon>
        <taxon>Malvoideae</taxon>
        <taxon>Hibiscus</taxon>
    </lineage>
</organism>
<dbReference type="PANTHER" id="PTHR35317:SF35">
    <property type="entry name" value="DUF4219 DOMAIN-CONTAINING PROTEIN"/>
    <property type="match status" value="1"/>
</dbReference>
<dbReference type="EMBL" id="VEPZ02001775">
    <property type="protein sequence ID" value="KAE8655756.1"/>
    <property type="molecule type" value="Genomic_DNA"/>
</dbReference>
<evidence type="ECO:0000313" key="2">
    <source>
        <dbReference type="Proteomes" id="UP000436088"/>
    </source>
</evidence>
<name>A0A6A2X1I5_HIBSY</name>
<sequence>METNSSSSSQLPIPLFSSEKYQFWSVKMQTLFKSQDLWELVEEGISETDDAAKMRENKKNDAKSLYLLQQAVHDDIFPAILSASSSREAWLTLQ</sequence>
<evidence type="ECO:0000313" key="1">
    <source>
        <dbReference type="EMBL" id="KAE8655756.1"/>
    </source>
</evidence>
<accession>A0A6A2X1I5</accession>
<keyword evidence="2" id="KW-1185">Reference proteome</keyword>
<gene>
    <name evidence="1" type="ORF">F3Y22_tig00117017pilonHSYRG00111</name>
</gene>
<protein>
    <submittedName>
        <fullName evidence="1">Uncharacterized protein</fullName>
    </submittedName>
</protein>
<comment type="caution">
    <text evidence="1">The sequence shown here is derived from an EMBL/GenBank/DDBJ whole genome shotgun (WGS) entry which is preliminary data.</text>
</comment>
<reference evidence="1" key="1">
    <citation type="submission" date="2019-09" db="EMBL/GenBank/DDBJ databases">
        <title>Draft genome information of white flower Hibiscus syriacus.</title>
        <authorList>
            <person name="Kim Y.-M."/>
        </authorList>
    </citation>
    <scope>NUCLEOTIDE SEQUENCE [LARGE SCALE GENOMIC DNA]</scope>
    <source>
        <strain evidence="1">YM2019G1</strain>
    </source>
</reference>
<dbReference type="Proteomes" id="UP000436088">
    <property type="component" value="Unassembled WGS sequence"/>
</dbReference>